<organism evidence="1 2">
    <name type="scientific">Chaenocephalus aceratus</name>
    <name type="common">Blackfin icefish</name>
    <name type="synonym">Chaenichthys aceratus</name>
    <dbReference type="NCBI Taxonomy" id="36190"/>
    <lineage>
        <taxon>Eukaryota</taxon>
        <taxon>Metazoa</taxon>
        <taxon>Chordata</taxon>
        <taxon>Craniata</taxon>
        <taxon>Vertebrata</taxon>
        <taxon>Euteleostomi</taxon>
        <taxon>Actinopterygii</taxon>
        <taxon>Neopterygii</taxon>
        <taxon>Teleostei</taxon>
        <taxon>Neoteleostei</taxon>
        <taxon>Acanthomorphata</taxon>
        <taxon>Eupercaria</taxon>
        <taxon>Perciformes</taxon>
        <taxon>Notothenioidei</taxon>
        <taxon>Channichthyidae</taxon>
        <taxon>Chaenocephalus</taxon>
    </lineage>
</organism>
<dbReference type="Proteomes" id="UP001057452">
    <property type="component" value="Chromosome 20"/>
</dbReference>
<keyword evidence="2" id="KW-1185">Reference proteome</keyword>
<evidence type="ECO:0000313" key="2">
    <source>
        <dbReference type="Proteomes" id="UP001057452"/>
    </source>
</evidence>
<evidence type="ECO:0000313" key="1">
    <source>
        <dbReference type="EMBL" id="KAI4806480.1"/>
    </source>
</evidence>
<proteinExistence type="predicted"/>
<accession>A0ACB9W0U7</accession>
<name>A0ACB9W0U7_CHAAC</name>
<protein>
    <submittedName>
        <fullName evidence="1">Uncharacterized protein</fullName>
    </submittedName>
</protein>
<dbReference type="EMBL" id="CM043804">
    <property type="protein sequence ID" value="KAI4806480.1"/>
    <property type="molecule type" value="Genomic_DNA"/>
</dbReference>
<reference evidence="1" key="1">
    <citation type="submission" date="2022-05" db="EMBL/GenBank/DDBJ databases">
        <title>Chromosome-level genome of Chaenocephalus aceratus.</title>
        <authorList>
            <person name="Park H."/>
        </authorList>
    </citation>
    <scope>NUCLEOTIDE SEQUENCE</scope>
    <source>
        <strain evidence="1">KU_202001</strain>
    </source>
</reference>
<comment type="caution">
    <text evidence="1">The sequence shown here is derived from an EMBL/GenBank/DDBJ whole genome shotgun (WGS) entry which is preliminary data.</text>
</comment>
<gene>
    <name evidence="1" type="ORF">KUCAC02_017305</name>
</gene>
<sequence length="811" mass="90405">MVLKGEDGFSQTRELHVPGCTLFRRNSQDTFIISAADSLGPVWGVHIWHDNSGPSPSWNIKHLDVSEVSRGQLKGRAWLFVAQCWLAVNQSDGRVERILGKCTRGIGFYKTLSLKLSDYLADYHIWISVYSCPCPNAFTHTQRLCVSLLLLLGYACVSTLIISHMDDQLPFQFGCVEATAVSVRTGLLSVCVVLPAAAVISFLFRQKEVERVQHAKSRTTGKDFFQDDFSVSGSISEPHLSWSVLQRRAQDTWRKNYQGTDLPSVSPTIQENKTTDKEPEITNLCSLLLINEGDKANQTPPGKESGTGDGGQEPRRLDGDSSDGSLEEDVPLKGGGFRSRWGLYLAWTLCLLMSLCCLVLSAVLGMRFSSSKVLLWMHSLFFSLVFCFFIIQPALISAVAVVVSFWFRNRSDFHTSSSIRECENLQSPHAAFPQDGGKDYHLEQLLGARQRVRFLRLVRPPTPGELRKTRGKKRRETLIQNTLRDLSVCGSMLLLMLCISYGGSFTDHYQLNEAVRKQFTSGHDNAFMSIQKHEDWWLWAQKNLLHSLYKNSSSTVQSHILIGEPIVSSGTLVPESLLSFWSGIRSSSHKQTKDSVPPGTFGPSASVGLGHTKSAAASKLKLLQSDGWLDGHTVSLHFTLFSPAPHLFTSVNLHTEQSPPRWPAALCQGPVSGGLSLSCCGGIWCHGVPVYAVGEQGLMGYLRTPCNWLEVSLLTVYLVYYMYYIYRSVIVLEVVELLHKHSYRGHVDVSLLATWEQCCVVFCFTVYRSLRGVTLFLLTMKCVTVLRVTSSDSLLTRSLYSLLWPTISCVS</sequence>